<accession>A0A501WVL6</accession>
<dbReference type="RefSeq" id="WP_140452382.1">
    <property type="nucleotide sequence ID" value="NZ_VFRP01000001.1"/>
</dbReference>
<keyword evidence="6" id="KW-1185">Reference proteome</keyword>
<dbReference type="Proteomes" id="UP000319255">
    <property type="component" value="Unassembled WGS sequence"/>
</dbReference>
<name>A0A501WVL6_9RHOB</name>
<evidence type="ECO:0000313" key="6">
    <source>
        <dbReference type="Proteomes" id="UP000319255"/>
    </source>
</evidence>
<dbReference type="InterPro" id="IPR029045">
    <property type="entry name" value="ClpP/crotonase-like_dom_sf"/>
</dbReference>
<dbReference type="PANTHER" id="PTHR43176:SF3">
    <property type="entry name" value="3-HYDROXYISOBUTYRYL-COA HYDROLASE, MITOCHONDRIAL"/>
    <property type="match status" value="1"/>
</dbReference>
<dbReference type="GO" id="GO:0005829">
    <property type="term" value="C:cytosol"/>
    <property type="evidence" value="ECO:0007669"/>
    <property type="project" value="TreeGrafter"/>
</dbReference>
<dbReference type="OrthoDB" id="9790967at2"/>
<comment type="catalytic activity">
    <reaction evidence="1">
        <text>3-hydroxy-2-methylpropanoyl-CoA + H2O = 3-hydroxy-2-methylpropanoate + CoA + H(+)</text>
        <dbReference type="Rhea" id="RHEA:20888"/>
        <dbReference type="ChEBI" id="CHEBI:11805"/>
        <dbReference type="ChEBI" id="CHEBI:15377"/>
        <dbReference type="ChEBI" id="CHEBI:15378"/>
        <dbReference type="ChEBI" id="CHEBI:57287"/>
        <dbReference type="ChEBI" id="CHEBI:57340"/>
        <dbReference type="EC" id="3.1.2.4"/>
    </reaction>
</comment>
<sequence>MSDVWTRKEGRAGRITLTRPKALNALSLSMALEIQAALDAWREDATVDLVLMDAEGARAFCAGGDIARIYHAGREGDFETGRRFFTEEYRMNAAIARYPKPIVALAQGFVLGGGVGLSGHARYRVLGESTRVAMPECPIGLVPDVGGSLLLARAPGRLGEFVGLSAHRMEPGDAILAGFFDRFVPEADWPALAAELVGSGDPGAIARFEKPAPEARLAARLETIDDAFSAPDLRTLAGRLEATDWGHEVLRRLRGSCPLSLACALELVRAARAEPGIEAALRREYRFTYRAASQGELLEGIRAAVIDKDRAPVWRDSIGSLRAEEVAAMLAPLGARELDLTAGGGAA</sequence>
<comment type="caution">
    <text evidence="5">The sequence shown here is derived from an EMBL/GenBank/DDBJ whole genome shotgun (WGS) entry which is preliminary data.</text>
</comment>
<evidence type="ECO:0000256" key="2">
    <source>
        <dbReference type="ARBA" id="ARBA00011915"/>
    </source>
</evidence>
<dbReference type="GO" id="GO:0016853">
    <property type="term" value="F:isomerase activity"/>
    <property type="evidence" value="ECO:0007669"/>
    <property type="project" value="UniProtKB-KW"/>
</dbReference>
<proteinExistence type="predicted"/>
<dbReference type="SUPFAM" id="SSF52096">
    <property type="entry name" value="ClpP/crotonase"/>
    <property type="match status" value="1"/>
</dbReference>
<dbReference type="AlphaFoldDB" id="A0A501WVL6"/>
<dbReference type="GO" id="GO:0003860">
    <property type="term" value="F:3-hydroxyisobutyryl-CoA hydrolase activity"/>
    <property type="evidence" value="ECO:0007669"/>
    <property type="project" value="UniProtKB-EC"/>
</dbReference>
<dbReference type="InterPro" id="IPR045004">
    <property type="entry name" value="ECH_dom"/>
</dbReference>
<dbReference type="EMBL" id="VFRP01000001">
    <property type="protein sequence ID" value="TPE53803.1"/>
    <property type="molecule type" value="Genomic_DNA"/>
</dbReference>
<evidence type="ECO:0000313" key="5">
    <source>
        <dbReference type="EMBL" id="TPE53803.1"/>
    </source>
</evidence>
<dbReference type="InterPro" id="IPR032259">
    <property type="entry name" value="HIBYL-CoA-H"/>
</dbReference>
<keyword evidence="3" id="KW-0378">Hydrolase</keyword>
<dbReference type="Pfam" id="PF16113">
    <property type="entry name" value="ECH_2"/>
    <property type="match status" value="1"/>
</dbReference>
<reference evidence="5 6" key="1">
    <citation type="submission" date="2019-06" db="EMBL/GenBank/DDBJ databases">
        <title>A novel bacterium of genus Amaricoccus, isolated from marine sediment.</title>
        <authorList>
            <person name="Huang H."/>
            <person name="Mo K."/>
            <person name="Hu Y."/>
        </authorList>
    </citation>
    <scope>NUCLEOTIDE SEQUENCE [LARGE SCALE GENOMIC DNA]</scope>
    <source>
        <strain evidence="5 6">HB172011</strain>
    </source>
</reference>
<gene>
    <name evidence="5" type="ORF">FJM51_01795</name>
</gene>
<feature type="domain" description="Enoyl-CoA hydratase/isomerase" evidence="4">
    <location>
        <begin position="13"/>
        <end position="328"/>
    </location>
</feature>
<evidence type="ECO:0000256" key="1">
    <source>
        <dbReference type="ARBA" id="ARBA00001709"/>
    </source>
</evidence>
<dbReference type="Gene3D" id="3.90.226.10">
    <property type="entry name" value="2-enoyl-CoA Hydratase, Chain A, domain 1"/>
    <property type="match status" value="1"/>
</dbReference>
<dbReference type="GO" id="GO:0006574">
    <property type="term" value="P:L-valine catabolic process"/>
    <property type="evidence" value="ECO:0007669"/>
    <property type="project" value="TreeGrafter"/>
</dbReference>
<dbReference type="NCBIfam" id="NF004127">
    <property type="entry name" value="PRK05617.1"/>
    <property type="match status" value="1"/>
</dbReference>
<dbReference type="PANTHER" id="PTHR43176">
    <property type="entry name" value="3-HYDROXYISOBUTYRYL-COA HYDROLASE-RELATED"/>
    <property type="match status" value="1"/>
</dbReference>
<dbReference type="CDD" id="cd06558">
    <property type="entry name" value="crotonase-like"/>
    <property type="match status" value="1"/>
</dbReference>
<protein>
    <recommendedName>
        <fullName evidence="2">3-hydroxyisobutyryl-CoA hydrolase</fullName>
        <ecNumber evidence="2">3.1.2.4</ecNumber>
    </recommendedName>
</protein>
<dbReference type="EC" id="3.1.2.4" evidence="2"/>
<evidence type="ECO:0000256" key="3">
    <source>
        <dbReference type="ARBA" id="ARBA00022801"/>
    </source>
</evidence>
<evidence type="ECO:0000259" key="4">
    <source>
        <dbReference type="Pfam" id="PF16113"/>
    </source>
</evidence>
<keyword evidence="5" id="KW-0413">Isomerase</keyword>
<organism evidence="5 6">
    <name type="scientific">Amaricoccus solimangrovi</name>
    <dbReference type="NCBI Taxonomy" id="2589815"/>
    <lineage>
        <taxon>Bacteria</taxon>
        <taxon>Pseudomonadati</taxon>
        <taxon>Pseudomonadota</taxon>
        <taxon>Alphaproteobacteria</taxon>
        <taxon>Rhodobacterales</taxon>
        <taxon>Paracoccaceae</taxon>
        <taxon>Amaricoccus</taxon>
    </lineage>
</organism>